<evidence type="ECO:0000256" key="1">
    <source>
        <dbReference type="SAM" id="MobiDB-lite"/>
    </source>
</evidence>
<accession>A0AAV7SJD3</accession>
<feature type="compositionally biased region" description="Basic and acidic residues" evidence="1">
    <location>
        <begin position="88"/>
        <end position="106"/>
    </location>
</feature>
<gene>
    <name evidence="2" type="ORF">NDU88_004647</name>
</gene>
<feature type="compositionally biased region" description="Basic and acidic residues" evidence="1">
    <location>
        <begin position="129"/>
        <end position="147"/>
    </location>
</feature>
<sequence>MAVWAAMQVVWCCSHGRAIGVTRCPDDRGAGVSDVNLDFRVRKGKKREDGRESAAEEPDAVELKTNGTTEMGRKDQEELRTRAGTTDGVRDVGDAENQEPREDTLKSCHIPGGTWLTKVRSFLRDSQLLKREKGGRRGEGREVEKGVGEGSSWEGVGR</sequence>
<reference evidence="2" key="1">
    <citation type="journal article" date="2022" name="bioRxiv">
        <title>Sequencing and chromosome-scale assembly of the giantPleurodeles waltlgenome.</title>
        <authorList>
            <person name="Brown T."/>
            <person name="Elewa A."/>
            <person name="Iarovenko S."/>
            <person name="Subramanian E."/>
            <person name="Araus A.J."/>
            <person name="Petzold A."/>
            <person name="Susuki M."/>
            <person name="Suzuki K.-i.T."/>
            <person name="Hayashi T."/>
            <person name="Toyoda A."/>
            <person name="Oliveira C."/>
            <person name="Osipova E."/>
            <person name="Leigh N.D."/>
            <person name="Simon A."/>
            <person name="Yun M.H."/>
        </authorList>
    </citation>
    <scope>NUCLEOTIDE SEQUENCE</scope>
    <source>
        <strain evidence="2">20211129_DDA</strain>
        <tissue evidence="2">Liver</tissue>
    </source>
</reference>
<organism evidence="2 3">
    <name type="scientific">Pleurodeles waltl</name>
    <name type="common">Iberian ribbed newt</name>
    <dbReference type="NCBI Taxonomy" id="8319"/>
    <lineage>
        <taxon>Eukaryota</taxon>
        <taxon>Metazoa</taxon>
        <taxon>Chordata</taxon>
        <taxon>Craniata</taxon>
        <taxon>Vertebrata</taxon>
        <taxon>Euteleostomi</taxon>
        <taxon>Amphibia</taxon>
        <taxon>Batrachia</taxon>
        <taxon>Caudata</taxon>
        <taxon>Salamandroidea</taxon>
        <taxon>Salamandridae</taxon>
        <taxon>Pleurodelinae</taxon>
        <taxon>Pleurodeles</taxon>
    </lineage>
</organism>
<proteinExistence type="predicted"/>
<evidence type="ECO:0000313" key="2">
    <source>
        <dbReference type="EMBL" id="KAJ1164202.1"/>
    </source>
</evidence>
<evidence type="ECO:0000313" key="3">
    <source>
        <dbReference type="Proteomes" id="UP001066276"/>
    </source>
</evidence>
<dbReference type="Proteomes" id="UP001066276">
    <property type="component" value="Chromosome 4_2"/>
</dbReference>
<name>A0AAV7SJD3_PLEWA</name>
<feature type="region of interest" description="Disordered" evidence="1">
    <location>
        <begin position="43"/>
        <end position="110"/>
    </location>
</feature>
<dbReference type="AlphaFoldDB" id="A0AAV7SJD3"/>
<protein>
    <submittedName>
        <fullName evidence="2">Uncharacterized protein</fullName>
    </submittedName>
</protein>
<dbReference type="EMBL" id="JANPWB010000008">
    <property type="protein sequence ID" value="KAJ1164202.1"/>
    <property type="molecule type" value="Genomic_DNA"/>
</dbReference>
<feature type="compositionally biased region" description="Basic and acidic residues" evidence="1">
    <location>
        <begin position="71"/>
        <end position="81"/>
    </location>
</feature>
<feature type="compositionally biased region" description="Basic and acidic residues" evidence="1">
    <location>
        <begin position="43"/>
        <end position="54"/>
    </location>
</feature>
<comment type="caution">
    <text evidence="2">The sequence shown here is derived from an EMBL/GenBank/DDBJ whole genome shotgun (WGS) entry which is preliminary data.</text>
</comment>
<feature type="region of interest" description="Disordered" evidence="1">
    <location>
        <begin position="129"/>
        <end position="158"/>
    </location>
</feature>
<keyword evidence="3" id="KW-1185">Reference proteome</keyword>